<keyword evidence="3" id="KW-1185">Reference proteome</keyword>
<evidence type="ECO:0000313" key="3">
    <source>
        <dbReference type="Proteomes" id="UP000268093"/>
    </source>
</evidence>
<evidence type="ECO:0000313" key="2">
    <source>
        <dbReference type="EMBL" id="RUP48899.1"/>
    </source>
</evidence>
<dbReference type="AlphaFoldDB" id="A0A433DDK3"/>
<dbReference type="EMBL" id="RBNI01002810">
    <property type="protein sequence ID" value="RUP48899.1"/>
    <property type="molecule type" value="Genomic_DNA"/>
</dbReference>
<comment type="caution">
    <text evidence="2">The sequence shown here is derived from an EMBL/GenBank/DDBJ whole genome shotgun (WGS) entry which is preliminary data.</text>
</comment>
<organism evidence="2 3">
    <name type="scientific">Jimgerdemannia flammicorona</name>
    <dbReference type="NCBI Taxonomy" id="994334"/>
    <lineage>
        <taxon>Eukaryota</taxon>
        <taxon>Fungi</taxon>
        <taxon>Fungi incertae sedis</taxon>
        <taxon>Mucoromycota</taxon>
        <taxon>Mucoromycotina</taxon>
        <taxon>Endogonomycetes</taxon>
        <taxon>Endogonales</taxon>
        <taxon>Endogonaceae</taxon>
        <taxon>Jimgerdemannia</taxon>
    </lineage>
</organism>
<evidence type="ECO:0000256" key="1">
    <source>
        <dbReference type="SAM" id="Phobius"/>
    </source>
</evidence>
<keyword evidence="1" id="KW-1133">Transmembrane helix</keyword>
<dbReference type="Proteomes" id="UP000268093">
    <property type="component" value="Unassembled WGS sequence"/>
</dbReference>
<feature type="transmembrane region" description="Helical" evidence="1">
    <location>
        <begin position="72"/>
        <end position="91"/>
    </location>
</feature>
<feature type="transmembrane region" description="Helical" evidence="1">
    <location>
        <begin position="103"/>
        <end position="126"/>
    </location>
</feature>
<keyword evidence="1" id="KW-0472">Membrane</keyword>
<name>A0A433DDK3_9FUNG</name>
<keyword evidence="1" id="KW-0812">Transmembrane</keyword>
<accession>A0A433DDK3</accession>
<gene>
    <name evidence="2" type="ORF">BC936DRAFT_143708</name>
</gene>
<reference evidence="2 3" key="1">
    <citation type="journal article" date="2018" name="New Phytol.">
        <title>Phylogenomics of Endogonaceae and evolution of mycorrhizas within Mucoromycota.</title>
        <authorList>
            <person name="Chang Y."/>
            <person name="Desiro A."/>
            <person name="Na H."/>
            <person name="Sandor L."/>
            <person name="Lipzen A."/>
            <person name="Clum A."/>
            <person name="Barry K."/>
            <person name="Grigoriev I.V."/>
            <person name="Martin F.M."/>
            <person name="Stajich J.E."/>
            <person name="Smith M.E."/>
            <person name="Bonito G."/>
            <person name="Spatafora J.W."/>
        </authorList>
    </citation>
    <scope>NUCLEOTIDE SEQUENCE [LARGE SCALE GENOMIC DNA]</scope>
    <source>
        <strain evidence="2 3">GMNB39</strain>
    </source>
</reference>
<sequence length="167" mass="18666">MVGGYSSVLLPILFPVTRHVDTWNFNQTITIVSCIASNSIDLTPYRPHTIPSDYINRMDTPPPRIAMPFREALGQILCIICITVMSALFGVKIAGDRLQHLNYARILVLLLYLISWAFTNMSFVLLSTNTGTFCMGHGHANCGRVKFLTHLTFAHTKGISFRATCLF</sequence>
<protein>
    <submittedName>
        <fullName evidence="2">Uncharacterized protein</fullName>
    </submittedName>
</protein>
<dbReference type="OrthoDB" id="3210850at2759"/>
<proteinExistence type="predicted"/>